<sequence length="62" mass="7241">MGRKKYFMTFLLQYHQCDHPYDRNCCNGCGVDGDVSRDTELNVNGQRDSSKWFIGNHHTSQE</sequence>
<proteinExistence type="predicted"/>
<dbReference type="AlphaFoldDB" id="A0A915AUE3"/>
<name>A0A915AUE3_PARUN</name>
<accession>A0A915AUE3</accession>
<evidence type="ECO:0000313" key="1">
    <source>
        <dbReference type="Proteomes" id="UP000887569"/>
    </source>
</evidence>
<protein>
    <submittedName>
        <fullName evidence="2">Uncharacterized protein</fullName>
    </submittedName>
</protein>
<keyword evidence="1" id="KW-1185">Reference proteome</keyword>
<dbReference type="Proteomes" id="UP000887569">
    <property type="component" value="Unplaced"/>
</dbReference>
<evidence type="ECO:0000313" key="2">
    <source>
        <dbReference type="WBParaSite" id="PgR016_g052_t01"/>
    </source>
</evidence>
<reference evidence="2" key="1">
    <citation type="submission" date="2022-11" db="UniProtKB">
        <authorList>
            <consortium name="WormBaseParasite"/>
        </authorList>
    </citation>
    <scope>IDENTIFICATION</scope>
</reference>
<dbReference type="WBParaSite" id="PgR016_g052_t01">
    <property type="protein sequence ID" value="PgR016_g052_t01"/>
    <property type="gene ID" value="PgR016_g052"/>
</dbReference>
<organism evidence="1 2">
    <name type="scientific">Parascaris univalens</name>
    <name type="common">Nematode worm</name>
    <dbReference type="NCBI Taxonomy" id="6257"/>
    <lineage>
        <taxon>Eukaryota</taxon>
        <taxon>Metazoa</taxon>
        <taxon>Ecdysozoa</taxon>
        <taxon>Nematoda</taxon>
        <taxon>Chromadorea</taxon>
        <taxon>Rhabditida</taxon>
        <taxon>Spirurina</taxon>
        <taxon>Ascaridomorpha</taxon>
        <taxon>Ascaridoidea</taxon>
        <taxon>Ascarididae</taxon>
        <taxon>Parascaris</taxon>
    </lineage>
</organism>